<evidence type="ECO:0000256" key="2">
    <source>
        <dbReference type="SAM" id="SignalP"/>
    </source>
</evidence>
<accession>A0A4T2H5G6</accession>
<dbReference type="Gene3D" id="2.60.40.1140">
    <property type="entry name" value="Collagen-binding surface protein Cna, B-type domain"/>
    <property type="match status" value="1"/>
</dbReference>
<feature type="signal peptide" evidence="2">
    <location>
        <begin position="1"/>
        <end position="23"/>
    </location>
</feature>
<reference evidence="4 5" key="1">
    <citation type="submission" date="2019-04" db="EMBL/GenBank/DDBJ databases">
        <title>Genome analysis of Streptococcus suis strain WUSS330.</title>
        <authorList>
            <person name="Chen H."/>
            <person name="Gao X."/>
            <person name="Wu Z."/>
        </authorList>
    </citation>
    <scope>NUCLEOTIDE SEQUENCE [LARGE SCALE GENOMIC DNA]</scope>
    <source>
        <strain evidence="4 5">WUSS330</strain>
    </source>
</reference>
<comment type="caution">
    <text evidence="4">The sequence shown here is derived from an EMBL/GenBank/DDBJ whole genome shotgun (WGS) entry which is preliminary data.</text>
</comment>
<dbReference type="NCBIfam" id="TIGR03786">
    <property type="entry name" value="strep_pil_rpt"/>
    <property type="match status" value="1"/>
</dbReference>
<dbReference type="InterPro" id="IPR038174">
    <property type="entry name" value="Strep_pil_link_sf"/>
</dbReference>
<sequence length="344" mass="37284">MKKYSFLVSGLALMMLATGTVKAEEISNSNVVNGTSLNVTKSLDVADKVLVPNTTFTFTITGVSNEKETTKDGLTVYEGLTAGLETSKTVSYTNTDTTDSKEKTVAFDFSGVNYPKPGVYRYLVTETPGNTPGVTYSTKKYVVDVYALDEAGTIKPKYIVSHQENNSAKEPIKFDNALKTTALTVTKKVTGNAGDKNKEFEFKLTLTANELYKSGSIEAKINKKGDLVDSKQFSIGENTFKLKDGERLDIAKLPIGITYKVEEIGSEDYQKTATIDKDKNDGVDKQEAYAFAEQTSDATSDAIVVTNNKNINTPTGVAMAIAPYAVMTLVGIGGVLYFIKNKKA</sequence>
<evidence type="ECO:0000259" key="3">
    <source>
        <dbReference type="Pfam" id="PF24547"/>
    </source>
</evidence>
<keyword evidence="1" id="KW-1133">Transmembrane helix</keyword>
<feature type="chain" id="PRO_5020742953" evidence="2">
    <location>
        <begin position="24"/>
        <end position="344"/>
    </location>
</feature>
<keyword evidence="1" id="KW-0812">Transmembrane</keyword>
<dbReference type="InterPro" id="IPR022464">
    <property type="entry name" value="Strep_pil_isopept_link"/>
</dbReference>
<dbReference type="Proteomes" id="UP000305785">
    <property type="component" value="Unassembled WGS sequence"/>
</dbReference>
<dbReference type="Gene3D" id="2.60.40.3050">
    <property type="match status" value="1"/>
</dbReference>
<protein>
    <submittedName>
        <fullName evidence="4">QVPTGV class sortase B protein-sorting domain-containing protein</fullName>
    </submittedName>
</protein>
<gene>
    <name evidence="4" type="ORF">FAJ36_02740</name>
</gene>
<dbReference type="InterPro" id="IPR017503">
    <property type="entry name" value="Sortase_SrtB_sig_QVPTGV"/>
</dbReference>
<feature type="transmembrane region" description="Helical" evidence="1">
    <location>
        <begin position="317"/>
        <end position="339"/>
    </location>
</feature>
<name>A0A4T2H5G6_STRSU</name>
<keyword evidence="2" id="KW-0732">Signal</keyword>
<evidence type="ECO:0000313" key="4">
    <source>
        <dbReference type="EMBL" id="TII06830.1"/>
    </source>
</evidence>
<dbReference type="EMBL" id="SSXN01000002">
    <property type="protein sequence ID" value="TII06830.1"/>
    <property type="molecule type" value="Genomic_DNA"/>
</dbReference>
<organism evidence="4 5">
    <name type="scientific">Streptococcus suis</name>
    <dbReference type="NCBI Taxonomy" id="1307"/>
    <lineage>
        <taxon>Bacteria</taxon>
        <taxon>Bacillati</taxon>
        <taxon>Bacillota</taxon>
        <taxon>Bacilli</taxon>
        <taxon>Lactobacillales</taxon>
        <taxon>Streptococcaceae</taxon>
        <taxon>Streptococcus</taxon>
    </lineage>
</organism>
<keyword evidence="1" id="KW-0472">Membrane</keyword>
<dbReference type="InterPro" id="IPR055382">
    <property type="entry name" value="DUF7601"/>
</dbReference>
<dbReference type="AlphaFoldDB" id="A0A4T2H5G6"/>
<proteinExistence type="predicted"/>
<dbReference type="NCBIfam" id="TIGR03065">
    <property type="entry name" value="srtB_sig_QVPTGV"/>
    <property type="match status" value="1"/>
</dbReference>
<dbReference type="RefSeq" id="WP_136671303.1">
    <property type="nucleotide sequence ID" value="NZ_SSXN01000002.1"/>
</dbReference>
<evidence type="ECO:0000313" key="5">
    <source>
        <dbReference type="Proteomes" id="UP000305785"/>
    </source>
</evidence>
<evidence type="ECO:0000256" key="1">
    <source>
        <dbReference type="SAM" id="Phobius"/>
    </source>
</evidence>
<dbReference type="Pfam" id="PF24547">
    <property type="entry name" value="DUF7601"/>
    <property type="match status" value="1"/>
</dbReference>
<feature type="domain" description="DUF7601" evidence="3">
    <location>
        <begin position="182"/>
        <end position="283"/>
    </location>
</feature>